<name>A0ABY7B2V7_9PSEU</name>
<dbReference type="Proteomes" id="UP001163203">
    <property type="component" value="Chromosome"/>
</dbReference>
<dbReference type="EMBL" id="CP113836">
    <property type="protein sequence ID" value="WAL65578.1"/>
    <property type="molecule type" value="Genomic_DNA"/>
</dbReference>
<organism evidence="1 2">
    <name type="scientific">Amycolatopsis cynarae</name>
    <dbReference type="NCBI Taxonomy" id="2995223"/>
    <lineage>
        <taxon>Bacteria</taxon>
        <taxon>Bacillati</taxon>
        <taxon>Actinomycetota</taxon>
        <taxon>Actinomycetes</taxon>
        <taxon>Pseudonocardiales</taxon>
        <taxon>Pseudonocardiaceae</taxon>
        <taxon>Amycolatopsis</taxon>
    </lineage>
</organism>
<dbReference type="InterPro" id="IPR007061">
    <property type="entry name" value="MST-like"/>
</dbReference>
<sequence length="171" mass="19220">MTWTAPEVVRAGGSTSAPERTLLTGYLTFQRETLLAKCAGLTGEQLAQRSVPPSSLSLLGLIRHLAKVERIWFRERFSGQELPPMYDPAKGKDADFDDLDPERAEADYARFLEEWRLADEAVADASLDDTFDHRGEPFSLRMIYQHMIGEYARHNGHADLLREQVDGVTGP</sequence>
<dbReference type="Pfam" id="PF04978">
    <property type="entry name" value="MST"/>
    <property type="match status" value="1"/>
</dbReference>
<dbReference type="InterPro" id="IPR034660">
    <property type="entry name" value="DinB/YfiT-like"/>
</dbReference>
<keyword evidence="2" id="KW-1185">Reference proteome</keyword>
<dbReference type="Gene3D" id="1.20.120.450">
    <property type="entry name" value="dinb family like domain"/>
    <property type="match status" value="1"/>
</dbReference>
<accession>A0ABY7B2V7</accession>
<gene>
    <name evidence="1" type="ORF">ORV05_32635</name>
</gene>
<evidence type="ECO:0000313" key="2">
    <source>
        <dbReference type="Proteomes" id="UP001163203"/>
    </source>
</evidence>
<reference evidence="1" key="1">
    <citation type="submission" date="2022-11" db="EMBL/GenBank/DDBJ databases">
        <authorList>
            <person name="Mo P."/>
        </authorList>
    </citation>
    <scope>NUCLEOTIDE SEQUENCE</scope>
    <source>
        <strain evidence="1">HUAS 11-8</strain>
    </source>
</reference>
<dbReference type="RefSeq" id="WP_268755728.1">
    <property type="nucleotide sequence ID" value="NZ_CP113836.1"/>
</dbReference>
<protein>
    <submittedName>
        <fullName evidence="1">DinB family protein</fullName>
    </submittedName>
</protein>
<proteinExistence type="predicted"/>
<evidence type="ECO:0000313" key="1">
    <source>
        <dbReference type="EMBL" id="WAL65578.1"/>
    </source>
</evidence>
<dbReference type="SUPFAM" id="SSF109854">
    <property type="entry name" value="DinB/YfiT-like putative metalloenzymes"/>
    <property type="match status" value="1"/>
</dbReference>